<evidence type="ECO:0000313" key="1">
    <source>
        <dbReference type="EMBL" id="SDC84634.1"/>
    </source>
</evidence>
<accession>A0A1G6PY96</accession>
<proteinExistence type="predicted"/>
<organism evidence="1 2">
    <name type="scientific">Terribacillus halophilus</name>
    <dbReference type="NCBI Taxonomy" id="361279"/>
    <lineage>
        <taxon>Bacteria</taxon>
        <taxon>Bacillati</taxon>
        <taxon>Bacillota</taxon>
        <taxon>Bacilli</taxon>
        <taxon>Bacillales</taxon>
        <taxon>Bacillaceae</taxon>
        <taxon>Terribacillus</taxon>
    </lineage>
</organism>
<dbReference type="STRING" id="361279.SAMN05421663_104294"/>
<sequence length="151" mass="17878">MTIETKELYFSNVLIYKNIMLKEDWQDGVVVMENFTLSEDIYRNGPVFFSVKSVDNEPKFGQFEYFLPINERVELEKHPNFRFEPEYEVGEALVLRQASEEIDFQTAYSKVKDYADSEGIELEDTYYCFLLEVYEDIIIDVYVPIKRGDSN</sequence>
<dbReference type="RefSeq" id="WP_093727072.1">
    <property type="nucleotide sequence ID" value="NZ_FMZB01000004.1"/>
</dbReference>
<dbReference type="Proteomes" id="UP000198666">
    <property type="component" value="Unassembled WGS sequence"/>
</dbReference>
<keyword evidence="2" id="KW-1185">Reference proteome</keyword>
<protein>
    <recommendedName>
        <fullName evidence="3">DUF5085 domain-containing protein</fullName>
    </recommendedName>
</protein>
<dbReference type="OrthoDB" id="2365165at2"/>
<name>A0A1G6PY96_9BACI</name>
<evidence type="ECO:0008006" key="3">
    <source>
        <dbReference type="Google" id="ProtNLM"/>
    </source>
</evidence>
<dbReference type="EMBL" id="FMZB01000004">
    <property type="protein sequence ID" value="SDC84634.1"/>
    <property type="molecule type" value="Genomic_DNA"/>
</dbReference>
<dbReference type="InterPro" id="IPR031664">
    <property type="entry name" value="DUF5085"/>
</dbReference>
<gene>
    <name evidence="1" type="ORF">SAMN05421663_104294</name>
</gene>
<dbReference type="AlphaFoldDB" id="A0A1G6PY96"/>
<dbReference type="Pfam" id="PF16895">
    <property type="entry name" value="DUF5085"/>
    <property type="match status" value="1"/>
</dbReference>
<evidence type="ECO:0000313" key="2">
    <source>
        <dbReference type="Proteomes" id="UP000198666"/>
    </source>
</evidence>
<reference evidence="2" key="1">
    <citation type="submission" date="2016-10" db="EMBL/GenBank/DDBJ databases">
        <authorList>
            <person name="Varghese N."/>
            <person name="Submissions S."/>
        </authorList>
    </citation>
    <scope>NUCLEOTIDE SEQUENCE [LARGE SCALE GENOMIC DNA]</scope>
    <source>
        <strain evidence="2">DSM 21620</strain>
    </source>
</reference>